<reference evidence="2 3" key="1">
    <citation type="submission" date="2020-04" db="EMBL/GenBank/DDBJ databases">
        <authorList>
            <person name="Basu S."/>
            <person name="Maruthanayagam V."/>
            <person name="Chakraborty S."/>
            <person name="Pramanik A."/>
            <person name="Mukherjee J."/>
            <person name="Brink B."/>
        </authorList>
    </citation>
    <scope>NUCLEOTIDE SEQUENCE [LARGE SCALE GENOMIC DNA]</scope>
    <source>
        <strain evidence="2 3">AP17</strain>
    </source>
</reference>
<keyword evidence="3" id="KW-1185">Reference proteome</keyword>
<proteinExistence type="predicted"/>
<dbReference type="KEGG" id="oxy:HCG48_14775"/>
<dbReference type="AlphaFoldDB" id="A0A6H1TYJ7"/>
<feature type="region of interest" description="Disordered" evidence="1">
    <location>
        <begin position="1"/>
        <end position="25"/>
    </location>
</feature>
<protein>
    <submittedName>
        <fullName evidence="2">Uncharacterized protein</fullName>
    </submittedName>
</protein>
<evidence type="ECO:0000313" key="3">
    <source>
        <dbReference type="Proteomes" id="UP000500857"/>
    </source>
</evidence>
<sequence>MPLIWGQFAQPNSAKRAKRDRAACIPPNGDSTVNCDRFPVSKTTGKR</sequence>
<dbReference type="Proteomes" id="UP000500857">
    <property type="component" value="Chromosome"/>
</dbReference>
<name>A0A6H1TYJ7_9CYAN</name>
<evidence type="ECO:0000256" key="1">
    <source>
        <dbReference type="SAM" id="MobiDB-lite"/>
    </source>
</evidence>
<dbReference type="EMBL" id="CP051167">
    <property type="protein sequence ID" value="QIZ71688.1"/>
    <property type="molecule type" value="Genomic_DNA"/>
</dbReference>
<organism evidence="2 3">
    <name type="scientific">Oxynema aestuarii AP17</name>
    <dbReference type="NCBI Taxonomy" id="2064643"/>
    <lineage>
        <taxon>Bacteria</taxon>
        <taxon>Bacillati</taxon>
        <taxon>Cyanobacteriota</taxon>
        <taxon>Cyanophyceae</taxon>
        <taxon>Oscillatoriophycideae</taxon>
        <taxon>Oscillatoriales</taxon>
        <taxon>Oscillatoriaceae</taxon>
        <taxon>Oxynema</taxon>
        <taxon>Oxynema aestuarii</taxon>
    </lineage>
</organism>
<evidence type="ECO:0000313" key="2">
    <source>
        <dbReference type="EMBL" id="QIZ71688.1"/>
    </source>
</evidence>
<accession>A0A6H1TYJ7</accession>
<gene>
    <name evidence="2" type="ORF">HCG48_14775</name>
</gene>